<dbReference type="InterPro" id="IPR036390">
    <property type="entry name" value="WH_DNA-bd_sf"/>
</dbReference>
<dbReference type="Proteomes" id="UP000232323">
    <property type="component" value="Unassembled WGS sequence"/>
</dbReference>
<dbReference type="InterPro" id="IPR023093">
    <property type="entry name" value="ScpA-like_C"/>
</dbReference>
<evidence type="ECO:0000259" key="2">
    <source>
        <dbReference type="Pfam" id="PF04824"/>
    </source>
</evidence>
<reference evidence="3 4" key="1">
    <citation type="submission" date="2017-08" db="EMBL/GenBank/DDBJ databases">
        <title>Acidophilic green algal genome provides insights into adaptation to an acidic environment.</title>
        <authorList>
            <person name="Hirooka S."/>
            <person name="Hirose Y."/>
            <person name="Kanesaki Y."/>
            <person name="Higuchi S."/>
            <person name="Fujiwara T."/>
            <person name="Onuma R."/>
            <person name="Era A."/>
            <person name="Ohbayashi R."/>
            <person name="Uzuka A."/>
            <person name="Nozaki H."/>
            <person name="Yoshikawa H."/>
            <person name="Miyagishima S.Y."/>
        </authorList>
    </citation>
    <scope>NUCLEOTIDE SEQUENCE [LARGE SCALE GENOMIC DNA]</scope>
    <source>
        <strain evidence="3 4">NIES-2499</strain>
    </source>
</reference>
<accession>A0A250XDL4</accession>
<proteinExistence type="predicted"/>
<feature type="compositionally biased region" description="Acidic residues" evidence="1">
    <location>
        <begin position="453"/>
        <end position="463"/>
    </location>
</feature>
<dbReference type="OrthoDB" id="551084at2759"/>
<feature type="region of interest" description="Disordered" evidence="1">
    <location>
        <begin position="167"/>
        <end position="202"/>
    </location>
</feature>
<evidence type="ECO:0000313" key="3">
    <source>
        <dbReference type="EMBL" id="GAX81178.1"/>
    </source>
</evidence>
<organism evidence="3 4">
    <name type="scientific">Chlamydomonas eustigma</name>
    <dbReference type="NCBI Taxonomy" id="1157962"/>
    <lineage>
        <taxon>Eukaryota</taxon>
        <taxon>Viridiplantae</taxon>
        <taxon>Chlorophyta</taxon>
        <taxon>core chlorophytes</taxon>
        <taxon>Chlorophyceae</taxon>
        <taxon>CS clade</taxon>
        <taxon>Chlamydomonadales</taxon>
        <taxon>Chlamydomonadaceae</taxon>
        <taxon>Chlamydomonas</taxon>
    </lineage>
</organism>
<feature type="compositionally biased region" description="Low complexity" evidence="1">
    <location>
        <begin position="464"/>
        <end position="473"/>
    </location>
</feature>
<dbReference type="EMBL" id="BEGY01000062">
    <property type="protein sequence ID" value="GAX81178.1"/>
    <property type="molecule type" value="Genomic_DNA"/>
</dbReference>
<feature type="domain" description="Rad21/Rec8-like protein C-terminal eukaryotic" evidence="2">
    <location>
        <begin position="477"/>
        <end position="524"/>
    </location>
</feature>
<feature type="region of interest" description="Disordered" evidence="1">
    <location>
        <begin position="422"/>
        <end position="473"/>
    </location>
</feature>
<dbReference type="Pfam" id="PF04824">
    <property type="entry name" value="Rad21_Rec8"/>
    <property type="match status" value="1"/>
</dbReference>
<gene>
    <name evidence="3" type="ORF">CEUSTIGMA_g8611.t1</name>
</gene>
<evidence type="ECO:0000313" key="4">
    <source>
        <dbReference type="Proteomes" id="UP000232323"/>
    </source>
</evidence>
<evidence type="ECO:0000256" key="1">
    <source>
        <dbReference type="SAM" id="MobiDB-lite"/>
    </source>
</evidence>
<comment type="caution">
    <text evidence="3">The sequence shown here is derived from an EMBL/GenBank/DDBJ whole genome shotgun (WGS) entry which is preliminary data.</text>
</comment>
<feature type="region of interest" description="Disordered" evidence="1">
    <location>
        <begin position="69"/>
        <end position="89"/>
    </location>
</feature>
<dbReference type="SUPFAM" id="SSF46785">
    <property type="entry name" value="Winged helix' DNA-binding domain"/>
    <property type="match status" value="1"/>
</dbReference>
<protein>
    <recommendedName>
        <fullName evidence="2">Rad21/Rec8-like protein C-terminal eukaryotic domain-containing protein</fullName>
    </recommendedName>
</protein>
<dbReference type="AlphaFoldDB" id="A0A250XDL4"/>
<feature type="region of interest" description="Disordered" evidence="1">
    <location>
        <begin position="218"/>
        <end position="238"/>
    </location>
</feature>
<dbReference type="Gene3D" id="1.10.10.580">
    <property type="entry name" value="Structural maintenance of chromosome 1. Chain E"/>
    <property type="match status" value="1"/>
</dbReference>
<keyword evidence="4" id="KW-1185">Reference proteome</keyword>
<sequence length="527" mass="57758">MLIAGNHKEDQQRQQAGLCEVDRWAVKEGTTFRLALMQHDMTMSEELGRIFGQILLRPSAASKQAAVVRSDSGGGGATSQHLCEPQHSDVKERKVQGMKMNNKEGQQLDSSSQIMTDEESEVEMERMRGITLEAGGGGGYGMLLTPGSQRGIMATAVAAGSHAHQALMAGHRGSSSAFKGSADAHSNRSSSGIGSPESDPHLVTREGSLLLMPPRLRTARRPHHGGGGGGNTSLLSPIHDEMMKDDDDGVMYCDQQQQLLPLLPADDDDLMFIGGHADEEVAYRKQPCLEGSRRSIKQDHDHGDQKQRGLLSFGQGLLEDLLPNEDTMPVHDNIGSRLCDRPDVTNDESYREAAVAARYWSHPSYPSHPSDPAFKLAESYGTGTQQIKQNTVSGDNGGIMSNTTLMVLRIIKGRLVQKQRMTRQMKNVTAASDCSSRQKGHLMTNKEDAASGYDDDHDDDDMDVQQQQQQSSDDTTVSFFELVKGLRRYEAIKLFYQLMCTHTTSYIKVQQDTSYGDLHISAGPLLT</sequence>
<name>A0A250XDL4_9CHLO</name>
<dbReference type="InterPro" id="IPR006909">
    <property type="entry name" value="Rad21/Rec8_C_eu"/>
</dbReference>
<feature type="compositionally biased region" description="Polar residues" evidence="1">
    <location>
        <begin position="424"/>
        <end position="437"/>
    </location>
</feature>